<dbReference type="InterPro" id="IPR015860">
    <property type="entry name" value="ABC_transpr_TagH-like"/>
</dbReference>
<evidence type="ECO:0000256" key="2">
    <source>
        <dbReference type="ARBA" id="ARBA00022448"/>
    </source>
</evidence>
<dbReference type="AlphaFoldDB" id="A0A2N0B518"/>
<comment type="similarity">
    <text evidence="1">Belongs to the ABC transporter superfamily.</text>
</comment>
<dbReference type="CDD" id="cd03220">
    <property type="entry name" value="ABC_KpsT_Wzt"/>
    <property type="match status" value="1"/>
</dbReference>
<organism evidence="5">
    <name type="scientific">Leptospira ellisii</name>
    <dbReference type="NCBI Taxonomy" id="2023197"/>
    <lineage>
        <taxon>Bacteria</taxon>
        <taxon>Pseudomonadati</taxon>
        <taxon>Spirochaetota</taxon>
        <taxon>Spirochaetia</taxon>
        <taxon>Leptospirales</taxon>
        <taxon>Leptospiraceae</taxon>
        <taxon>Leptospira</taxon>
    </lineage>
</organism>
<dbReference type="InterPro" id="IPR003439">
    <property type="entry name" value="ABC_transporter-like_ATP-bd"/>
</dbReference>
<dbReference type="Pfam" id="PF00005">
    <property type="entry name" value="ABC_tran"/>
    <property type="match status" value="1"/>
</dbReference>
<dbReference type="GO" id="GO:0140359">
    <property type="term" value="F:ABC-type transporter activity"/>
    <property type="evidence" value="ECO:0007669"/>
    <property type="project" value="InterPro"/>
</dbReference>
<evidence type="ECO:0000256" key="3">
    <source>
        <dbReference type="ARBA" id="ARBA00022741"/>
    </source>
</evidence>
<gene>
    <name evidence="5" type="ORF">CH379_17500</name>
</gene>
<dbReference type="GO" id="GO:0005524">
    <property type="term" value="F:ATP binding"/>
    <property type="evidence" value="ECO:0007669"/>
    <property type="project" value="UniProtKB-KW"/>
</dbReference>
<keyword evidence="2" id="KW-0813">Transport</keyword>
<dbReference type="InterPro" id="IPR029439">
    <property type="entry name" value="Wzt_C"/>
</dbReference>
<accession>A0A2N0BML0</accession>
<proteinExistence type="inferred from homology"/>
<dbReference type="Pfam" id="PF14524">
    <property type="entry name" value="Wzt_C"/>
    <property type="match status" value="1"/>
</dbReference>
<dbReference type="PROSITE" id="PS50893">
    <property type="entry name" value="ABC_TRANSPORTER_2"/>
    <property type="match status" value="1"/>
</dbReference>
<evidence type="ECO:0000256" key="4">
    <source>
        <dbReference type="ARBA" id="ARBA00022840"/>
    </source>
</evidence>
<dbReference type="EMBL" id="NPEF01000238">
    <property type="protein sequence ID" value="PJZ91647.1"/>
    <property type="molecule type" value="Genomic_DNA"/>
</dbReference>
<dbReference type="Gene3D" id="2.70.50.60">
    <property type="entry name" value="abc- transporter (atp binding component) like domain"/>
    <property type="match status" value="1"/>
</dbReference>
<dbReference type="PANTHER" id="PTHR46743">
    <property type="entry name" value="TEICHOIC ACIDS EXPORT ATP-BINDING PROTEIN TAGH"/>
    <property type="match status" value="1"/>
</dbReference>
<dbReference type="GO" id="GO:0016887">
    <property type="term" value="F:ATP hydrolysis activity"/>
    <property type="evidence" value="ECO:0007669"/>
    <property type="project" value="InterPro"/>
</dbReference>
<evidence type="ECO:0000256" key="1">
    <source>
        <dbReference type="ARBA" id="ARBA00005417"/>
    </source>
</evidence>
<name>A0A2N0B518_9LEPT</name>
<dbReference type="OrthoDB" id="9778870at2"/>
<accession>A0A2N0B518</accession>
<reference evidence="5" key="1">
    <citation type="submission" date="2017-07" db="EMBL/GenBank/DDBJ databases">
        <title>Leptospira spp. isolated from tropical soils.</title>
        <authorList>
            <person name="Thibeaux R."/>
            <person name="Iraola G."/>
            <person name="Ferres I."/>
            <person name="Bierque E."/>
            <person name="Girault D."/>
            <person name="Soupe-Gilbert M.-E."/>
            <person name="Picardeau M."/>
            <person name="Goarant C."/>
        </authorList>
    </citation>
    <scope>NUCLEOTIDE SEQUENCE [LARGE SCALE GENOMIC DNA]</scope>
    <source>
        <strain evidence="5">ATI7-C-A5</strain>
    </source>
</reference>
<dbReference type="PANTHER" id="PTHR46743:SF2">
    <property type="entry name" value="TEICHOIC ACIDS EXPORT ATP-BINDING PROTEIN TAGH"/>
    <property type="match status" value="1"/>
</dbReference>
<dbReference type="SMART" id="SM00382">
    <property type="entry name" value="AAA"/>
    <property type="match status" value="1"/>
</dbReference>
<dbReference type="SUPFAM" id="SSF52540">
    <property type="entry name" value="P-loop containing nucleoside triphosphate hydrolases"/>
    <property type="match status" value="1"/>
</dbReference>
<dbReference type="InterPro" id="IPR003593">
    <property type="entry name" value="AAA+_ATPase"/>
</dbReference>
<keyword evidence="3" id="KW-0547">Nucleotide-binding</keyword>
<protein>
    <submittedName>
        <fullName evidence="5">Uncharacterized protein</fullName>
    </submittedName>
</protein>
<dbReference type="Gene3D" id="3.40.50.300">
    <property type="entry name" value="P-loop containing nucleotide triphosphate hydrolases"/>
    <property type="match status" value="1"/>
</dbReference>
<comment type="caution">
    <text evidence="5">The sequence shown here is derived from an EMBL/GenBank/DDBJ whole genome shotgun (WGS) entry which is preliminary data.</text>
</comment>
<keyword evidence="4" id="KW-0067">ATP-binding</keyword>
<dbReference type="InterPro" id="IPR050683">
    <property type="entry name" value="Bact_Polysacc_Export_ATP-bd"/>
</dbReference>
<dbReference type="InterPro" id="IPR027417">
    <property type="entry name" value="P-loop_NTPase"/>
</dbReference>
<dbReference type="GO" id="GO:0016020">
    <property type="term" value="C:membrane"/>
    <property type="evidence" value="ECO:0007669"/>
    <property type="project" value="InterPro"/>
</dbReference>
<evidence type="ECO:0000313" key="5">
    <source>
        <dbReference type="EMBL" id="PJZ91647.1"/>
    </source>
</evidence>
<sequence>MNDIAIKIEDVSKLYKLGLVGVNTLGEDLNRWWHRIRGKSNPYFDSGKTNDRTSREAVEYVWGLKDVSLTVKKGEVVGIIGKNGAGKSTLLKILSRVTNPTKGSIKVRGKISSLLEVGTGFHPDLTGRENIFLNAAILGMKKAEVLSKLDEIVDFAGVGMYLDTPVKRYSSGMYVRLAFAVAAHLEPDILVVDEVLAVGDAEFQQKAIGRMQSATQQEGRTVLVVSHNMTSIRKLCSRGIVLTKGEVSFDGDTETAISKYLGQNSSDSSYSLDGEMLKTQAEENLFINKRFLSANSIRITDTSGKTKGEFRSDEDIFLEIDFRVHEEITDFRLLVVVNDKEGNELAASCFTDDPQMSHMRRLQIGDHKWRCKFNKDTFGGNQFFLSVFLTFPYSHHIAFRNLLSFKVSFIGFNGITKLVNAGSPFRPQLEWSQS</sequence>